<reference evidence="2 3" key="1">
    <citation type="journal article" date="2014" name="Nature">
        <title>The genome of the recently domesticated crop plant sugar beet (Beta vulgaris).</title>
        <authorList>
            <person name="Dohm J.C."/>
            <person name="Minoche A.E."/>
            <person name="Holtgrawe D."/>
            <person name="Capella-Gutierrez S."/>
            <person name="Zakrzewski F."/>
            <person name="Tafer H."/>
            <person name="Rupp O."/>
            <person name="Sorensen T.R."/>
            <person name="Stracke R."/>
            <person name="Reinhardt R."/>
            <person name="Goesmann A."/>
            <person name="Kraft T."/>
            <person name="Schulz B."/>
            <person name="Stadler P.F."/>
            <person name="Schmidt T."/>
            <person name="Gabaldon T."/>
            <person name="Lehrach H."/>
            <person name="Weisshaar B."/>
            <person name="Himmelbauer H."/>
        </authorList>
    </citation>
    <scope>NUCLEOTIDE SEQUENCE [LARGE SCALE GENOMIC DNA]</scope>
    <source>
        <tissue evidence="2">Taproot</tissue>
    </source>
</reference>
<feature type="domain" description="BRO1" evidence="1">
    <location>
        <begin position="1"/>
        <end position="144"/>
    </location>
</feature>
<protein>
    <recommendedName>
        <fullName evidence="1">BRO1 domain-containing protein</fullName>
    </recommendedName>
</protein>
<dbReference type="OrthoDB" id="2141925at2759"/>
<dbReference type="InterPro" id="IPR038499">
    <property type="entry name" value="BRO1_sf"/>
</dbReference>
<evidence type="ECO:0000259" key="1">
    <source>
        <dbReference type="Pfam" id="PF03097"/>
    </source>
</evidence>
<organism evidence="2 3">
    <name type="scientific">Beta vulgaris subsp. vulgaris</name>
    <name type="common">Beet</name>
    <dbReference type="NCBI Taxonomy" id="3555"/>
    <lineage>
        <taxon>Eukaryota</taxon>
        <taxon>Viridiplantae</taxon>
        <taxon>Streptophyta</taxon>
        <taxon>Embryophyta</taxon>
        <taxon>Tracheophyta</taxon>
        <taxon>Spermatophyta</taxon>
        <taxon>Magnoliopsida</taxon>
        <taxon>eudicotyledons</taxon>
        <taxon>Gunneridae</taxon>
        <taxon>Pentapetalae</taxon>
        <taxon>Caryophyllales</taxon>
        <taxon>Chenopodiaceae</taxon>
        <taxon>Betoideae</taxon>
        <taxon>Beta</taxon>
    </lineage>
</organism>
<name>A0A0J7YPM2_BETVV</name>
<dbReference type="PANTHER" id="PTHR23030">
    <property type="entry name" value="PCD6 INTERACTING PROTEIN-RELATED"/>
    <property type="match status" value="1"/>
</dbReference>
<gene>
    <name evidence="2" type="ORF">BVRB_035630</name>
</gene>
<dbReference type="Proteomes" id="UP000035740">
    <property type="component" value="Unassembled WGS sequence"/>
</dbReference>
<keyword evidence="3" id="KW-1185">Reference proteome</keyword>
<dbReference type="InterPro" id="IPR004328">
    <property type="entry name" value="BRO1_dom"/>
</dbReference>
<accession>A0A0J7YPM2</accession>
<dbReference type="PANTHER" id="PTHR23030:SF30">
    <property type="entry name" value="TYROSINE-PROTEIN PHOSPHATASE NON-RECEPTOR TYPE 23"/>
    <property type="match status" value="1"/>
</dbReference>
<dbReference type="Gramene" id="KMS65474">
    <property type="protein sequence ID" value="KMS65474"/>
    <property type="gene ID" value="BVRB_035630"/>
</dbReference>
<evidence type="ECO:0000313" key="3">
    <source>
        <dbReference type="Proteomes" id="UP000035740"/>
    </source>
</evidence>
<sequence length="144" mass="15867">MFAQAAALSFDSAVRKSMAPAVLSVLAAGVTDAYAQARTALRSQPDLAKWLSKSDFIDEKFLSYQIGCFESASHYWQSEKDQADCKYGVVIARLQLSQLLSQSVASSEPALESSRNARKKLDDIVSSKLKTAIYDNDTIYHYSV</sequence>
<evidence type="ECO:0000313" key="2">
    <source>
        <dbReference type="EMBL" id="KMS65474.1"/>
    </source>
</evidence>
<feature type="non-terminal residue" evidence="2">
    <location>
        <position position="144"/>
    </location>
</feature>
<dbReference type="AlphaFoldDB" id="A0A0J7YPM2"/>
<dbReference type="GO" id="GO:0005768">
    <property type="term" value="C:endosome"/>
    <property type="evidence" value="ECO:0007669"/>
    <property type="project" value="TreeGrafter"/>
</dbReference>
<dbReference type="Gene3D" id="1.25.40.280">
    <property type="entry name" value="alix/aip1 like domains"/>
    <property type="match status" value="1"/>
</dbReference>
<dbReference type="EMBL" id="KQ108054">
    <property type="protein sequence ID" value="KMS65474.1"/>
    <property type="molecule type" value="Genomic_DNA"/>
</dbReference>
<proteinExistence type="predicted"/>
<dbReference type="Pfam" id="PF03097">
    <property type="entry name" value="BRO1"/>
    <property type="match status" value="1"/>
</dbReference>
<dbReference type="GO" id="GO:0043328">
    <property type="term" value="P:protein transport to vacuole involved in ubiquitin-dependent protein catabolic process via the multivesicular body sorting pathway"/>
    <property type="evidence" value="ECO:0007669"/>
    <property type="project" value="TreeGrafter"/>
</dbReference>